<dbReference type="Proteomes" id="UP001302745">
    <property type="component" value="Unassembled WGS sequence"/>
</dbReference>
<evidence type="ECO:0000313" key="3">
    <source>
        <dbReference type="EMBL" id="KAK4149199.1"/>
    </source>
</evidence>
<evidence type="ECO:0000256" key="1">
    <source>
        <dbReference type="SAM" id="MobiDB-lite"/>
    </source>
</evidence>
<dbReference type="EMBL" id="MU857189">
    <property type="protein sequence ID" value="KAK4149199.1"/>
    <property type="molecule type" value="Genomic_DNA"/>
</dbReference>
<reference evidence="3" key="2">
    <citation type="submission" date="2023-05" db="EMBL/GenBank/DDBJ databases">
        <authorList>
            <consortium name="Lawrence Berkeley National Laboratory"/>
            <person name="Steindorff A."/>
            <person name="Hensen N."/>
            <person name="Bonometti L."/>
            <person name="Westerberg I."/>
            <person name="Brannstrom I.O."/>
            <person name="Guillou S."/>
            <person name="Cros-Aarteil S."/>
            <person name="Calhoun S."/>
            <person name="Haridas S."/>
            <person name="Kuo A."/>
            <person name="Mondo S."/>
            <person name="Pangilinan J."/>
            <person name="Riley R."/>
            <person name="Labutti K."/>
            <person name="Andreopoulos B."/>
            <person name="Lipzen A."/>
            <person name="Chen C."/>
            <person name="Yanf M."/>
            <person name="Daum C."/>
            <person name="Ng V."/>
            <person name="Clum A."/>
            <person name="Ohm R."/>
            <person name="Martin F."/>
            <person name="Silar P."/>
            <person name="Natvig D."/>
            <person name="Lalanne C."/>
            <person name="Gautier V."/>
            <person name="Ament-Velasquez S.L."/>
            <person name="Kruys A."/>
            <person name="Hutchinson M.I."/>
            <person name="Powell A.J."/>
            <person name="Barry K."/>
            <person name="Miller A.N."/>
            <person name="Grigoriev I.V."/>
            <person name="Debuchy R."/>
            <person name="Gladieux P."/>
            <person name="Thoren M.H."/>
            <person name="Johannesson H."/>
        </authorList>
    </citation>
    <scope>NUCLEOTIDE SEQUENCE</scope>
    <source>
        <strain evidence="3">CBS 538.74</strain>
    </source>
</reference>
<gene>
    <name evidence="3" type="ORF">C8A00DRAFT_19083</name>
</gene>
<evidence type="ECO:0000256" key="2">
    <source>
        <dbReference type="SAM" id="Phobius"/>
    </source>
</evidence>
<name>A0AAN6ZT80_9PEZI</name>
<feature type="compositionally biased region" description="Low complexity" evidence="1">
    <location>
        <begin position="131"/>
        <end position="167"/>
    </location>
</feature>
<keyword evidence="2" id="KW-0472">Membrane</keyword>
<sequence>MSSTSKPGVSCPSGGSFYICQNNATEFIGCCSIDPCADGLGECSHGDLRPASFSSDSHSDIPEQECISLSADTKWYICTNNRTTFMGCCHHADPCVAGACQQGYFAPARLSSNRQDRETFIEEILNVKTNTTSTSTSPASVTTTGSGSGSPVAPVGNATSANSSSTEGGSGGIGLHTGAIAGVTVVSTIAAIVALAFLAFKCRCRRGRGRARQSRGGWTGSRYNVVPRADTLDGESRNFKHHGH</sequence>
<proteinExistence type="predicted"/>
<accession>A0AAN6ZT80</accession>
<feature type="transmembrane region" description="Helical" evidence="2">
    <location>
        <begin position="179"/>
        <end position="200"/>
    </location>
</feature>
<comment type="caution">
    <text evidence="3">The sequence shown here is derived from an EMBL/GenBank/DDBJ whole genome shotgun (WGS) entry which is preliminary data.</text>
</comment>
<reference evidence="3" key="1">
    <citation type="journal article" date="2023" name="Mol. Phylogenet. Evol.">
        <title>Genome-scale phylogeny and comparative genomics of the fungal order Sordariales.</title>
        <authorList>
            <person name="Hensen N."/>
            <person name="Bonometti L."/>
            <person name="Westerberg I."/>
            <person name="Brannstrom I.O."/>
            <person name="Guillou S."/>
            <person name="Cros-Aarteil S."/>
            <person name="Calhoun S."/>
            <person name="Haridas S."/>
            <person name="Kuo A."/>
            <person name="Mondo S."/>
            <person name="Pangilinan J."/>
            <person name="Riley R."/>
            <person name="LaButti K."/>
            <person name="Andreopoulos B."/>
            <person name="Lipzen A."/>
            <person name="Chen C."/>
            <person name="Yan M."/>
            <person name="Daum C."/>
            <person name="Ng V."/>
            <person name="Clum A."/>
            <person name="Steindorff A."/>
            <person name="Ohm R.A."/>
            <person name="Martin F."/>
            <person name="Silar P."/>
            <person name="Natvig D.O."/>
            <person name="Lalanne C."/>
            <person name="Gautier V."/>
            <person name="Ament-Velasquez S.L."/>
            <person name="Kruys A."/>
            <person name="Hutchinson M.I."/>
            <person name="Powell A.J."/>
            <person name="Barry K."/>
            <person name="Miller A.N."/>
            <person name="Grigoriev I.V."/>
            <person name="Debuchy R."/>
            <person name="Gladieux P."/>
            <person name="Hiltunen Thoren M."/>
            <person name="Johannesson H."/>
        </authorList>
    </citation>
    <scope>NUCLEOTIDE SEQUENCE</scope>
    <source>
        <strain evidence="3">CBS 538.74</strain>
    </source>
</reference>
<protein>
    <submittedName>
        <fullName evidence="3">Uncharacterized protein</fullName>
    </submittedName>
</protein>
<evidence type="ECO:0000313" key="4">
    <source>
        <dbReference type="Proteomes" id="UP001302745"/>
    </source>
</evidence>
<keyword evidence="2" id="KW-1133">Transmembrane helix</keyword>
<feature type="region of interest" description="Disordered" evidence="1">
    <location>
        <begin position="131"/>
        <end position="170"/>
    </location>
</feature>
<dbReference type="AlphaFoldDB" id="A0AAN6ZT80"/>
<organism evidence="3 4">
    <name type="scientific">Chaetomidium leptoderma</name>
    <dbReference type="NCBI Taxonomy" id="669021"/>
    <lineage>
        <taxon>Eukaryota</taxon>
        <taxon>Fungi</taxon>
        <taxon>Dikarya</taxon>
        <taxon>Ascomycota</taxon>
        <taxon>Pezizomycotina</taxon>
        <taxon>Sordariomycetes</taxon>
        <taxon>Sordariomycetidae</taxon>
        <taxon>Sordariales</taxon>
        <taxon>Chaetomiaceae</taxon>
        <taxon>Chaetomidium</taxon>
    </lineage>
</organism>
<keyword evidence="4" id="KW-1185">Reference proteome</keyword>
<keyword evidence="2" id="KW-0812">Transmembrane</keyword>